<dbReference type="Gene3D" id="3.30.390.50">
    <property type="entry name" value="CO dehydrogenase flavoprotein, C-terminal domain"/>
    <property type="match status" value="1"/>
</dbReference>
<dbReference type="InterPro" id="IPR036683">
    <property type="entry name" value="CO_DH_flav_C_dom_sf"/>
</dbReference>
<keyword evidence="6" id="KW-1185">Reference proteome</keyword>
<keyword evidence="2" id="KW-0274">FAD</keyword>
<evidence type="ECO:0000259" key="4">
    <source>
        <dbReference type="PROSITE" id="PS51387"/>
    </source>
</evidence>
<sequence>MLGFDYARPEKFDDVIALLLEAGPEALMLAGGTDLVVALRHHVARPRLVIDLKRVEGFRAEIREEDGSLVVPAGTTMTEIVRDRRIQALFAALVEAANVVGSIQIRNRATLAGNICNASPAADTVPLLALYGASVEIAGTSGTRLSSVEDFVRGNRDTDLGEGEVVTAVRLPLPRQKTASTFERITRRRGVDLATVNLGCLLQADGTVRYALGAVAPRPLLVEGGGDPETLFDVATPITDVRAGADYRRAMLNVIAERALARARSAL</sequence>
<gene>
    <name evidence="5" type="ORF">F3S47_11480</name>
</gene>
<dbReference type="InterPro" id="IPR051312">
    <property type="entry name" value="Diverse_Substr_Oxidored"/>
</dbReference>
<dbReference type="SUPFAM" id="SSF56176">
    <property type="entry name" value="FAD-binding/transporter-associated domain-like"/>
    <property type="match status" value="1"/>
</dbReference>
<dbReference type="RefSeq" id="WP_150445404.1">
    <property type="nucleotide sequence ID" value="NZ_VYQE01000003.1"/>
</dbReference>
<evidence type="ECO:0000256" key="1">
    <source>
        <dbReference type="ARBA" id="ARBA00022630"/>
    </source>
</evidence>
<dbReference type="AlphaFoldDB" id="A0A5J5GJ92"/>
<dbReference type="SUPFAM" id="SSF55447">
    <property type="entry name" value="CO dehydrogenase flavoprotein C-terminal domain-like"/>
    <property type="match status" value="1"/>
</dbReference>
<dbReference type="PANTHER" id="PTHR42659">
    <property type="entry name" value="XANTHINE DEHYDROGENASE SUBUNIT C-RELATED"/>
    <property type="match status" value="1"/>
</dbReference>
<dbReference type="InterPro" id="IPR002346">
    <property type="entry name" value="Mopterin_DH_FAD-bd"/>
</dbReference>
<reference evidence="5 6" key="1">
    <citation type="submission" date="2019-09" db="EMBL/GenBank/DDBJ databases">
        <authorList>
            <person name="Park J.-S."/>
            <person name="Choi H.-J."/>
        </authorList>
    </citation>
    <scope>NUCLEOTIDE SEQUENCE [LARGE SCALE GENOMIC DNA]</scope>
    <source>
        <strain evidence="5 6">176SS1-4</strain>
    </source>
</reference>
<dbReference type="Gene3D" id="3.30.465.10">
    <property type="match status" value="1"/>
</dbReference>
<dbReference type="InterPro" id="IPR016169">
    <property type="entry name" value="FAD-bd_PCMH_sub2"/>
</dbReference>
<evidence type="ECO:0000313" key="6">
    <source>
        <dbReference type="Proteomes" id="UP000326554"/>
    </source>
</evidence>
<dbReference type="PROSITE" id="PS51387">
    <property type="entry name" value="FAD_PCMH"/>
    <property type="match status" value="1"/>
</dbReference>
<evidence type="ECO:0000313" key="5">
    <source>
        <dbReference type="EMBL" id="KAA9008120.1"/>
    </source>
</evidence>
<name>A0A5J5GJ92_9RHOB</name>
<organism evidence="5 6">
    <name type="scientific">Histidinibacterium aquaticum</name>
    <dbReference type="NCBI Taxonomy" id="2613962"/>
    <lineage>
        <taxon>Bacteria</taxon>
        <taxon>Pseudomonadati</taxon>
        <taxon>Pseudomonadota</taxon>
        <taxon>Alphaproteobacteria</taxon>
        <taxon>Rhodobacterales</taxon>
        <taxon>Paracoccaceae</taxon>
        <taxon>Histidinibacterium</taxon>
    </lineage>
</organism>
<dbReference type="PANTHER" id="PTHR42659:SF2">
    <property type="entry name" value="XANTHINE DEHYDROGENASE SUBUNIT C-RELATED"/>
    <property type="match status" value="1"/>
</dbReference>
<dbReference type="GO" id="GO:0016491">
    <property type="term" value="F:oxidoreductase activity"/>
    <property type="evidence" value="ECO:0007669"/>
    <property type="project" value="UniProtKB-KW"/>
</dbReference>
<dbReference type="EMBL" id="VYQE01000003">
    <property type="protein sequence ID" value="KAA9008120.1"/>
    <property type="molecule type" value="Genomic_DNA"/>
</dbReference>
<keyword evidence="3" id="KW-0560">Oxidoreductase</keyword>
<protein>
    <submittedName>
        <fullName evidence="5">Xanthine dehydrogenase family protein subunit M</fullName>
    </submittedName>
</protein>
<dbReference type="SMART" id="SM01092">
    <property type="entry name" value="CO_deh_flav_C"/>
    <property type="match status" value="1"/>
</dbReference>
<dbReference type="GO" id="GO:0071949">
    <property type="term" value="F:FAD binding"/>
    <property type="evidence" value="ECO:0007669"/>
    <property type="project" value="InterPro"/>
</dbReference>
<dbReference type="InterPro" id="IPR016166">
    <property type="entry name" value="FAD-bd_PCMH"/>
</dbReference>
<dbReference type="Pfam" id="PF00941">
    <property type="entry name" value="FAD_binding_5"/>
    <property type="match status" value="1"/>
</dbReference>
<dbReference type="Gene3D" id="3.30.43.10">
    <property type="entry name" value="Uridine Diphospho-n-acetylenolpyruvylglucosamine Reductase, domain 2"/>
    <property type="match status" value="1"/>
</dbReference>
<dbReference type="InterPro" id="IPR005107">
    <property type="entry name" value="CO_DH_flav_C"/>
</dbReference>
<feature type="domain" description="FAD-binding PCMH-type" evidence="4">
    <location>
        <begin position="1"/>
        <end position="176"/>
    </location>
</feature>
<dbReference type="InterPro" id="IPR016167">
    <property type="entry name" value="FAD-bd_PCMH_sub1"/>
</dbReference>
<keyword evidence="1" id="KW-0285">Flavoprotein</keyword>
<evidence type="ECO:0000256" key="2">
    <source>
        <dbReference type="ARBA" id="ARBA00022827"/>
    </source>
</evidence>
<dbReference type="InterPro" id="IPR036318">
    <property type="entry name" value="FAD-bd_PCMH-like_sf"/>
</dbReference>
<comment type="caution">
    <text evidence="5">The sequence shown here is derived from an EMBL/GenBank/DDBJ whole genome shotgun (WGS) entry which is preliminary data.</text>
</comment>
<evidence type="ECO:0000256" key="3">
    <source>
        <dbReference type="ARBA" id="ARBA00023002"/>
    </source>
</evidence>
<accession>A0A5J5GJ92</accession>
<proteinExistence type="predicted"/>
<dbReference type="Proteomes" id="UP000326554">
    <property type="component" value="Unassembled WGS sequence"/>
</dbReference>